<dbReference type="AlphaFoldDB" id="A0A1I7S3W4"/>
<evidence type="ECO:0000313" key="1">
    <source>
        <dbReference type="Proteomes" id="UP000095284"/>
    </source>
</evidence>
<organism evidence="1 2">
    <name type="scientific">Bursaphelenchus xylophilus</name>
    <name type="common">Pinewood nematode worm</name>
    <name type="synonym">Aphelenchoides xylophilus</name>
    <dbReference type="NCBI Taxonomy" id="6326"/>
    <lineage>
        <taxon>Eukaryota</taxon>
        <taxon>Metazoa</taxon>
        <taxon>Ecdysozoa</taxon>
        <taxon>Nematoda</taxon>
        <taxon>Chromadorea</taxon>
        <taxon>Rhabditida</taxon>
        <taxon>Tylenchina</taxon>
        <taxon>Tylenchomorpha</taxon>
        <taxon>Aphelenchoidea</taxon>
        <taxon>Aphelenchoididae</taxon>
        <taxon>Bursaphelenchus</taxon>
    </lineage>
</organism>
<protein>
    <submittedName>
        <fullName evidence="2">Uncharacterized protein</fullName>
    </submittedName>
</protein>
<accession>A0A1I7S3W4</accession>
<proteinExistence type="predicted"/>
<dbReference type="Proteomes" id="UP000095284">
    <property type="component" value="Unplaced"/>
</dbReference>
<reference evidence="2" key="1">
    <citation type="submission" date="2016-11" db="UniProtKB">
        <authorList>
            <consortium name="WormBaseParasite"/>
        </authorList>
    </citation>
    <scope>IDENTIFICATION</scope>
</reference>
<dbReference type="WBParaSite" id="BXY_0769500.1">
    <property type="protein sequence ID" value="BXY_0769500.1"/>
    <property type="gene ID" value="BXY_0769500"/>
</dbReference>
<sequence>MNSNEVLQGSDRIRVLVKLLTLIQSLEEKICQRDTDRQAVEELKKIFAEHHNCSRNRINLLIRKIWKLNGMIFCREGASSEITVPSLNPPSSQYKDKHLRLLAEIVERLDRLEKRDQQSSFPWKNEANALYRVVELTESYELCVKALLERIESINKVCSMPALICHNDVVDGIYSVEEVDRVIHVLEVFAKKLANYLANTRFAGNSAS</sequence>
<name>A0A1I7S3W4_BURXY</name>
<evidence type="ECO:0000313" key="2">
    <source>
        <dbReference type="WBParaSite" id="BXY_0769500.1"/>
    </source>
</evidence>